<feature type="transmembrane region" description="Helical" evidence="7">
    <location>
        <begin position="239"/>
        <end position="261"/>
    </location>
</feature>
<dbReference type="SUPFAM" id="SSF103473">
    <property type="entry name" value="MFS general substrate transporter"/>
    <property type="match status" value="2"/>
</dbReference>
<dbReference type="PANTHER" id="PTHR23504">
    <property type="entry name" value="MAJOR FACILITATOR SUPERFAMILY DOMAIN-CONTAINING PROTEIN 10"/>
    <property type="match status" value="1"/>
</dbReference>
<evidence type="ECO:0000313" key="9">
    <source>
        <dbReference type="Proteomes" id="UP000239156"/>
    </source>
</evidence>
<feature type="transmembrane region" description="Helical" evidence="7">
    <location>
        <begin position="182"/>
        <end position="207"/>
    </location>
</feature>
<feature type="region of interest" description="Disordered" evidence="6">
    <location>
        <begin position="364"/>
        <end position="390"/>
    </location>
</feature>
<feature type="transmembrane region" description="Helical" evidence="7">
    <location>
        <begin position="915"/>
        <end position="934"/>
    </location>
</feature>
<feature type="region of interest" description="Disordered" evidence="6">
    <location>
        <begin position="1"/>
        <end position="100"/>
    </location>
</feature>
<dbReference type="InterPro" id="IPR011701">
    <property type="entry name" value="MFS"/>
</dbReference>
<feature type="compositionally biased region" description="Acidic residues" evidence="6">
    <location>
        <begin position="496"/>
        <end position="519"/>
    </location>
</feature>
<evidence type="ECO:0000256" key="2">
    <source>
        <dbReference type="ARBA" id="ARBA00022448"/>
    </source>
</evidence>
<protein>
    <recommendedName>
        <fullName evidence="10">Major facilitator superfamily (MFS) profile domain-containing protein</fullName>
    </recommendedName>
</protein>
<accession>A0A2S4UUU8</accession>
<keyword evidence="3 7" id="KW-0812">Transmembrane</keyword>
<feature type="compositionally biased region" description="Polar residues" evidence="6">
    <location>
        <begin position="364"/>
        <end position="377"/>
    </location>
</feature>
<dbReference type="PRINTS" id="PR01035">
    <property type="entry name" value="TCRTETA"/>
</dbReference>
<keyword evidence="2" id="KW-0813">Transport</keyword>
<reference evidence="8" key="1">
    <citation type="submission" date="2017-12" db="EMBL/GenBank/DDBJ databases">
        <title>Gene loss provides genomic basis for host adaptation in cereal stripe rust fungi.</title>
        <authorList>
            <person name="Xia C."/>
        </authorList>
    </citation>
    <scope>NUCLEOTIDE SEQUENCE [LARGE SCALE GENOMIC DNA]</scope>
    <source>
        <strain evidence="8">93-210</strain>
    </source>
</reference>
<keyword evidence="9" id="KW-1185">Reference proteome</keyword>
<feature type="transmembrane region" description="Helical" evidence="7">
    <location>
        <begin position="148"/>
        <end position="170"/>
    </location>
</feature>
<comment type="caution">
    <text evidence="8">The sequence shown here is derived from an EMBL/GenBank/DDBJ whole genome shotgun (WGS) entry which is preliminary data.</text>
</comment>
<feature type="compositionally biased region" description="Low complexity" evidence="6">
    <location>
        <begin position="648"/>
        <end position="663"/>
    </location>
</feature>
<dbReference type="GO" id="GO:0016020">
    <property type="term" value="C:membrane"/>
    <property type="evidence" value="ECO:0007669"/>
    <property type="project" value="UniProtKB-SubCell"/>
</dbReference>
<evidence type="ECO:0000313" key="8">
    <source>
        <dbReference type="EMBL" id="POW01063.1"/>
    </source>
</evidence>
<dbReference type="PANTHER" id="PTHR23504:SF17">
    <property type="entry name" value="MAJOR FACILITATOR SUPERFAMILY (MFS) PROFILE DOMAIN-CONTAINING PROTEIN"/>
    <property type="match status" value="1"/>
</dbReference>
<evidence type="ECO:0000256" key="3">
    <source>
        <dbReference type="ARBA" id="ARBA00022692"/>
    </source>
</evidence>
<evidence type="ECO:0000256" key="7">
    <source>
        <dbReference type="SAM" id="Phobius"/>
    </source>
</evidence>
<feature type="compositionally biased region" description="Polar residues" evidence="6">
    <location>
        <begin position="25"/>
        <end position="52"/>
    </location>
</feature>
<evidence type="ECO:0000256" key="4">
    <source>
        <dbReference type="ARBA" id="ARBA00022989"/>
    </source>
</evidence>
<feature type="region of interest" description="Disordered" evidence="6">
    <location>
        <begin position="640"/>
        <end position="663"/>
    </location>
</feature>
<feature type="transmembrane region" description="Helical" evidence="7">
    <location>
        <begin position="120"/>
        <end position="136"/>
    </location>
</feature>
<evidence type="ECO:0008006" key="10">
    <source>
        <dbReference type="Google" id="ProtNLM"/>
    </source>
</evidence>
<evidence type="ECO:0000256" key="5">
    <source>
        <dbReference type="ARBA" id="ARBA00023136"/>
    </source>
</evidence>
<proteinExistence type="predicted"/>
<evidence type="ECO:0000256" key="1">
    <source>
        <dbReference type="ARBA" id="ARBA00004141"/>
    </source>
</evidence>
<comment type="subcellular location">
    <subcellularLocation>
        <location evidence="1">Membrane</location>
        <topology evidence="1">Multi-pass membrane protein</topology>
    </subcellularLocation>
</comment>
<gene>
    <name evidence="8" type="ORF">PSTT_12753</name>
</gene>
<dbReference type="GO" id="GO:0022857">
    <property type="term" value="F:transmembrane transporter activity"/>
    <property type="evidence" value="ECO:0007669"/>
    <property type="project" value="InterPro"/>
</dbReference>
<organism evidence="8 9">
    <name type="scientific">Puccinia striiformis</name>
    <dbReference type="NCBI Taxonomy" id="27350"/>
    <lineage>
        <taxon>Eukaryota</taxon>
        <taxon>Fungi</taxon>
        <taxon>Dikarya</taxon>
        <taxon>Basidiomycota</taxon>
        <taxon>Pucciniomycotina</taxon>
        <taxon>Pucciniomycetes</taxon>
        <taxon>Pucciniales</taxon>
        <taxon>Pucciniaceae</taxon>
        <taxon>Puccinia</taxon>
    </lineage>
</organism>
<dbReference type="InterPro" id="IPR036259">
    <property type="entry name" value="MFS_trans_sf"/>
</dbReference>
<dbReference type="Gene3D" id="1.20.1250.20">
    <property type="entry name" value="MFS general substrate transporter like domains"/>
    <property type="match status" value="2"/>
</dbReference>
<keyword evidence="4 7" id="KW-1133">Transmembrane helix</keyword>
<dbReference type="Proteomes" id="UP000239156">
    <property type="component" value="Unassembled WGS sequence"/>
</dbReference>
<evidence type="ECO:0000256" key="6">
    <source>
        <dbReference type="SAM" id="MobiDB-lite"/>
    </source>
</evidence>
<name>A0A2S4UUU8_9BASI</name>
<dbReference type="VEuPathDB" id="FungiDB:PSTT_12753"/>
<dbReference type="EMBL" id="PKSL01000166">
    <property type="protein sequence ID" value="POW01063.1"/>
    <property type="molecule type" value="Genomic_DNA"/>
</dbReference>
<dbReference type="InterPro" id="IPR001958">
    <property type="entry name" value="Tet-R_TetA/multi-R_MdtG-like"/>
</dbReference>
<keyword evidence="5 7" id="KW-0472">Membrane</keyword>
<feature type="transmembrane region" description="Helical" evidence="7">
    <location>
        <begin position="832"/>
        <end position="849"/>
    </location>
</feature>
<dbReference type="AlphaFoldDB" id="A0A2S4UUU8"/>
<feature type="transmembrane region" description="Helical" evidence="7">
    <location>
        <begin position="282"/>
        <end position="306"/>
    </location>
</feature>
<dbReference type="VEuPathDB" id="FungiDB:PSHT_03671"/>
<sequence>MYALEFPVDRLHNHHCHPPPPKNSIDWSKPSTNWKTSKMSQARSQNRVTSRSRPYIPSQFYEQNHQNRDSTPISFHSSHHQPPHSKPPPQSNQSIPIPSAIPPIIPQQDVTHYQHYRSSYFFLSASVSGPFIFFMIEDFGVGGGEAAVGFWAGIVSSVFFLSQFLTSLLWSNVSNKHGRRVVLFSSLLGNAITLILFGSSTSLGMAICARLGQGIFNGAIGVARGAVRDLTDSTNEGSAIAWIGLCWGMGGIAGPIIGGLLEHPAENYPSIFGRFQLLKDYPYLLPCTVASSITFIGAILSLFLGWDGGYRTGKIQLTDSTKLDQADRLLGVGEEEDNETSFTSPGQHISLLRSPNLQAMSLDNQSSHSLNTGTTSRDPSRSIVIGGPNALSRTTTRQSNTFVPGSAYGYDRHSTCFVDHLIGEWSFSTVNRRNSRAISLARSFGGGTQYAPDYEDLNGEENVPALNFAQRLLLANEDAVFGLHDVWLAAATTQDREDEYSQMEDEQDGWDGSIFEDDDSRLTESGMTGYEDSASISGPSSFDDRGRSNLLQHPSSQRLPSSRRPSASVARGSRPDMGLSPRHSFAADGTSQAPASALPPWLEQKMRTTSMASSIRPAIFGNTGLATPRSMSQNLFVPPHSKVSTSGNDANTTSAQTDNNNNNNLSVIPEGRSLLNPAALSSDQNTIVDLDNQLSDMEDEKPTGLFNQLPLAIIAQYAILALHGTTCDQIFMSFLVTPIRSGGLGLSAGHYAEQIAHMAGRKLTTYIFFWPVNTSVLQTKQTKNLTDVYSPNIGPPRGKLTHLSMFRLGLCLYIPVYMLLPELRGLLRENHNGLVMFGMILLCTFRWLGNVCAYTSVMVMINAQTPPHLIPLANGLAQSAVSASRFVGPVFGGMVWSFSITPTPDYRAYPFNNSLGFLIVSVICFTGLCLSFKLNHAVSPARSFSDGAHYAPDYGEENVPALNFSQVL</sequence>
<dbReference type="Pfam" id="PF07690">
    <property type="entry name" value="MFS_1"/>
    <property type="match status" value="1"/>
</dbReference>
<feature type="compositionally biased region" description="Low complexity" evidence="6">
    <location>
        <begin position="554"/>
        <end position="572"/>
    </location>
</feature>
<feature type="region of interest" description="Disordered" evidence="6">
    <location>
        <begin position="494"/>
        <end position="596"/>
    </location>
</feature>